<feature type="compositionally biased region" description="Polar residues" evidence="1">
    <location>
        <begin position="48"/>
        <end position="57"/>
    </location>
</feature>
<feature type="compositionally biased region" description="Polar residues" evidence="1">
    <location>
        <begin position="176"/>
        <end position="194"/>
    </location>
</feature>
<evidence type="ECO:0000313" key="3">
    <source>
        <dbReference type="Proteomes" id="UP001519460"/>
    </source>
</evidence>
<feature type="compositionally biased region" description="Low complexity" evidence="1">
    <location>
        <begin position="348"/>
        <end position="363"/>
    </location>
</feature>
<feature type="region of interest" description="Disordered" evidence="1">
    <location>
        <begin position="447"/>
        <end position="466"/>
    </location>
</feature>
<keyword evidence="3" id="KW-1185">Reference proteome</keyword>
<feature type="compositionally biased region" description="Low complexity" evidence="1">
    <location>
        <begin position="257"/>
        <end position="287"/>
    </location>
</feature>
<feature type="compositionally biased region" description="Low complexity" evidence="1">
    <location>
        <begin position="29"/>
        <end position="39"/>
    </location>
</feature>
<feature type="region of interest" description="Disordered" evidence="1">
    <location>
        <begin position="176"/>
        <end position="219"/>
    </location>
</feature>
<organism evidence="2 3">
    <name type="scientific">Batillaria attramentaria</name>
    <dbReference type="NCBI Taxonomy" id="370345"/>
    <lineage>
        <taxon>Eukaryota</taxon>
        <taxon>Metazoa</taxon>
        <taxon>Spiralia</taxon>
        <taxon>Lophotrochozoa</taxon>
        <taxon>Mollusca</taxon>
        <taxon>Gastropoda</taxon>
        <taxon>Caenogastropoda</taxon>
        <taxon>Sorbeoconcha</taxon>
        <taxon>Cerithioidea</taxon>
        <taxon>Batillariidae</taxon>
        <taxon>Batillaria</taxon>
    </lineage>
</organism>
<proteinExistence type="predicted"/>
<sequence>MNSSNKAYLPSQRMLPGFVAGLPSPSLPPSSVASHSPLSRTMPPVSDHSPTSPTTMYESYRDSAAGGNVAAALAGVYGRGSPAETSAKAAAVATLAYARMHQDTGFPYGISGVAMPSYNYGSELYNYVSNGFPRKSRICSYCAKVFTRSTTRRYHEKRCPLLRAAGSLMKGNADSNNVAAPTAATSGASENTELSGGVQPAHPPPLLAMTGESPPPLLTAATTSLTATTSLGQASGARPAPLNTSSFYTSYGSHSQSLLSTSDGTTPSSTSAAALMASPHAAAASSSGVDQNRNSVLTSAKQEADQGSDARSDVARDAGTHSPGSRESDLLRNKLRSRGGGDQQQMFSPLSVTSPSPSPGSGSVDDDADYDGAEDLTLRAAGSVVKPGLLAGGDLYTTGNAPPHKPHYLTDRHHPQALSQEGGTRYMMGTASGTDLTPTPVKVKLESGQEMLDVSSDKDDSSYRDEDASISFRDDDDVDRFDYRHAGLDDMDDPMKPVDKTCGVCNQHFELWRNSAHTSCLTRSTRRRPASSVVRGSSGPPCGWLTSASTRPSSPTAVWCAASSSRDSSASVSTSGVVTSRQRANPRPADTVGSRSPPSST</sequence>
<name>A0ABD0K0I5_9CAEN</name>
<feature type="compositionally biased region" description="Polar residues" evidence="1">
    <location>
        <begin position="288"/>
        <end position="301"/>
    </location>
</feature>
<evidence type="ECO:0000313" key="2">
    <source>
        <dbReference type="EMBL" id="KAK7480861.1"/>
    </source>
</evidence>
<dbReference type="AlphaFoldDB" id="A0ABD0K0I5"/>
<protein>
    <recommendedName>
        <fullName evidence="4">C2H2-type domain-containing protein</fullName>
    </recommendedName>
</protein>
<dbReference type="Proteomes" id="UP001519460">
    <property type="component" value="Unassembled WGS sequence"/>
</dbReference>
<evidence type="ECO:0008006" key="4">
    <source>
        <dbReference type="Google" id="ProtNLM"/>
    </source>
</evidence>
<gene>
    <name evidence="2" type="ORF">BaRGS_00027862</name>
</gene>
<feature type="region of interest" description="Disordered" evidence="1">
    <location>
        <begin position="251"/>
        <end position="370"/>
    </location>
</feature>
<reference evidence="2 3" key="1">
    <citation type="journal article" date="2023" name="Sci. Data">
        <title>Genome assembly of the Korean intertidal mud-creeper Batillaria attramentaria.</title>
        <authorList>
            <person name="Patra A.K."/>
            <person name="Ho P.T."/>
            <person name="Jun S."/>
            <person name="Lee S.J."/>
            <person name="Kim Y."/>
            <person name="Won Y.J."/>
        </authorList>
    </citation>
    <scope>NUCLEOTIDE SEQUENCE [LARGE SCALE GENOMIC DNA]</scope>
    <source>
        <strain evidence="2">Wonlab-2016</strain>
    </source>
</reference>
<comment type="caution">
    <text evidence="2">The sequence shown here is derived from an EMBL/GenBank/DDBJ whole genome shotgun (WGS) entry which is preliminary data.</text>
</comment>
<accession>A0ABD0K0I5</accession>
<feature type="compositionally biased region" description="Basic and acidic residues" evidence="1">
    <location>
        <begin position="302"/>
        <end position="332"/>
    </location>
</feature>
<feature type="region of interest" description="Disordered" evidence="1">
    <location>
        <begin position="29"/>
        <end position="57"/>
    </location>
</feature>
<dbReference type="EMBL" id="JACVVK020000272">
    <property type="protein sequence ID" value="KAK7480861.1"/>
    <property type="molecule type" value="Genomic_DNA"/>
</dbReference>
<feature type="compositionally biased region" description="Basic and acidic residues" evidence="1">
    <location>
        <begin position="455"/>
        <end position="466"/>
    </location>
</feature>
<feature type="compositionally biased region" description="Low complexity" evidence="1">
    <location>
        <begin position="546"/>
        <end position="581"/>
    </location>
</feature>
<evidence type="ECO:0000256" key="1">
    <source>
        <dbReference type="SAM" id="MobiDB-lite"/>
    </source>
</evidence>
<feature type="region of interest" description="Disordered" evidence="1">
    <location>
        <begin position="520"/>
        <end position="601"/>
    </location>
</feature>